<dbReference type="PANTHER" id="PTHR42896">
    <property type="entry name" value="XYLULOSE-1,5-BISPHOSPHATE (XUBP) PHOSPHATASE"/>
    <property type="match status" value="1"/>
</dbReference>
<accession>A0A2T1GB64</accession>
<dbReference type="GO" id="GO:0016787">
    <property type="term" value="F:hydrolase activity"/>
    <property type="evidence" value="ECO:0007669"/>
    <property type="project" value="InterPro"/>
</dbReference>
<dbReference type="EMBL" id="PVWO01000251">
    <property type="protein sequence ID" value="PSB54543.1"/>
    <property type="molecule type" value="Genomic_DNA"/>
</dbReference>
<reference evidence="1 2" key="1">
    <citation type="submission" date="2018-03" db="EMBL/GenBank/DDBJ databases">
        <title>The ancient ancestry and fast evolution of plastids.</title>
        <authorList>
            <person name="Moore K.R."/>
            <person name="Magnabosco C."/>
            <person name="Momper L."/>
            <person name="Gold D.A."/>
            <person name="Bosak T."/>
            <person name="Fournier G.P."/>
        </authorList>
    </citation>
    <scope>NUCLEOTIDE SEQUENCE [LARGE SCALE GENOMIC DNA]</scope>
    <source>
        <strain evidence="1 2">CCALA 037</strain>
    </source>
</reference>
<dbReference type="PANTHER" id="PTHR42896:SF2">
    <property type="entry name" value="CBBY-LIKE PROTEIN"/>
    <property type="match status" value="1"/>
</dbReference>
<keyword evidence="2" id="KW-1185">Reference proteome</keyword>
<comment type="caution">
    <text evidence="1">The sequence shown here is derived from an EMBL/GenBank/DDBJ whole genome shotgun (WGS) entry which is preliminary data.</text>
</comment>
<dbReference type="OrthoDB" id="9797743at2"/>
<dbReference type="AlphaFoldDB" id="A0A2T1GB64"/>
<evidence type="ECO:0000313" key="1">
    <source>
        <dbReference type="EMBL" id="PSB54543.1"/>
    </source>
</evidence>
<dbReference type="RefSeq" id="WP_106307737.1">
    <property type="nucleotide sequence ID" value="NZ_PVWO01000251.1"/>
</dbReference>
<dbReference type="InterPro" id="IPR036412">
    <property type="entry name" value="HAD-like_sf"/>
</dbReference>
<protein>
    <submittedName>
        <fullName evidence="1">Uncharacterized protein</fullName>
    </submittedName>
</protein>
<dbReference type="InterPro" id="IPR044999">
    <property type="entry name" value="CbbY-like"/>
</dbReference>
<dbReference type="SUPFAM" id="SSF56784">
    <property type="entry name" value="HAD-like"/>
    <property type="match status" value="1"/>
</dbReference>
<gene>
    <name evidence="1" type="ORF">C7B77_17825</name>
</gene>
<dbReference type="Gene3D" id="3.40.50.1000">
    <property type="entry name" value="HAD superfamily/HAD-like"/>
    <property type="match status" value="1"/>
</dbReference>
<proteinExistence type="predicted"/>
<name>A0A2T1GB64_9CYAN</name>
<organism evidence="1 2">
    <name type="scientific">Chamaesiphon polymorphus CCALA 037</name>
    <dbReference type="NCBI Taxonomy" id="2107692"/>
    <lineage>
        <taxon>Bacteria</taxon>
        <taxon>Bacillati</taxon>
        <taxon>Cyanobacteriota</taxon>
        <taxon>Cyanophyceae</taxon>
        <taxon>Gomontiellales</taxon>
        <taxon>Chamaesiphonaceae</taxon>
        <taxon>Chamaesiphon</taxon>
    </lineage>
</organism>
<sequence length="145" mass="16199">MPQLKAVIFGAALHHRDEDRPNTPIAETSDIQRQAFNEAFAAAKLDWHWTAQTSDLLKLKDDPQRMRAYRDADLTRINVTDSTISALHKAKNGLYLAMLADLHFRPRPGVVETLDLCNRNGLQVALCTATTMANIEALRTALGDF</sequence>
<evidence type="ECO:0000313" key="2">
    <source>
        <dbReference type="Proteomes" id="UP000238937"/>
    </source>
</evidence>
<dbReference type="Proteomes" id="UP000238937">
    <property type="component" value="Unassembled WGS sequence"/>
</dbReference>
<dbReference type="Gene3D" id="1.10.150.240">
    <property type="entry name" value="Putative phosphatase, domain 2"/>
    <property type="match status" value="1"/>
</dbReference>
<dbReference type="InterPro" id="IPR023214">
    <property type="entry name" value="HAD_sf"/>
</dbReference>
<dbReference type="InterPro" id="IPR023198">
    <property type="entry name" value="PGP-like_dom2"/>
</dbReference>